<dbReference type="InterPro" id="IPR009414">
    <property type="entry name" value="DUF1064"/>
</dbReference>
<sequence length="133" mass="15832">MPKRRSKYGAKKMKLDGHTFDSKREADYYAHLKLRKRAGEIKDFTLQPKFTLQEGFKKDGKTFRKISYIADFRIEHVDGTIENVDVKGMETKEFSIKRKLYERLYDEKLSVITYNRRFGGWIELDDLKKLNKG</sequence>
<dbReference type="Pfam" id="PF06356">
    <property type="entry name" value="DUF1064"/>
    <property type="match status" value="1"/>
</dbReference>
<protein>
    <recommendedName>
        <fullName evidence="3">DUF1064 domain-containing protein</fullName>
    </recommendedName>
</protein>
<dbReference type="Proteomes" id="UP000198647">
    <property type="component" value="Unassembled WGS sequence"/>
</dbReference>
<reference evidence="1 2" key="1">
    <citation type="submission" date="2016-10" db="EMBL/GenBank/DDBJ databases">
        <authorList>
            <person name="Varghese N."/>
            <person name="Submissions S."/>
        </authorList>
    </citation>
    <scope>NUCLEOTIDE SEQUENCE [LARGE SCALE GENOMIC DNA]</scope>
    <source>
        <strain evidence="1 2">DSM 20748</strain>
    </source>
</reference>
<evidence type="ECO:0000313" key="2">
    <source>
        <dbReference type="Proteomes" id="UP000198647"/>
    </source>
</evidence>
<proteinExistence type="predicted"/>
<evidence type="ECO:0000313" key="1">
    <source>
        <dbReference type="EMBL" id="SDX62058.1"/>
    </source>
</evidence>
<keyword evidence="2" id="KW-1185">Reference proteome</keyword>
<organism evidence="1 2">
    <name type="scientific">Salimicrobium album</name>
    <dbReference type="NCBI Taxonomy" id="50717"/>
    <lineage>
        <taxon>Bacteria</taxon>
        <taxon>Bacillati</taxon>
        <taxon>Bacillota</taxon>
        <taxon>Bacilli</taxon>
        <taxon>Bacillales</taxon>
        <taxon>Bacillaceae</taxon>
        <taxon>Salimicrobium</taxon>
    </lineage>
</organism>
<dbReference type="RefSeq" id="WP_176765401.1">
    <property type="nucleotide sequence ID" value="NZ_FNOS01000002.1"/>
</dbReference>
<gene>
    <name evidence="1" type="ORF">SAMN04488081_0851</name>
</gene>
<accession>A0A1H3D7E8</accession>
<evidence type="ECO:0008006" key="3">
    <source>
        <dbReference type="Google" id="ProtNLM"/>
    </source>
</evidence>
<name>A0A1H3D7E8_9BACI</name>
<comment type="caution">
    <text evidence="1">The sequence shown here is derived from an EMBL/GenBank/DDBJ whole genome shotgun (WGS) entry which is preliminary data.</text>
</comment>
<dbReference type="EMBL" id="FNOS01000002">
    <property type="protein sequence ID" value="SDX62058.1"/>
    <property type="molecule type" value="Genomic_DNA"/>
</dbReference>